<dbReference type="InterPro" id="IPR003812">
    <property type="entry name" value="Fido"/>
</dbReference>
<keyword evidence="15" id="KW-1185">Reference proteome</keyword>
<dbReference type="GO" id="GO:0005524">
    <property type="term" value="F:ATP binding"/>
    <property type="evidence" value="ECO:0007669"/>
    <property type="project" value="UniProtKB-KW"/>
</dbReference>
<keyword evidence="7" id="KW-1133">Transmembrane helix</keyword>
<evidence type="ECO:0000256" key="8">
    <source>
        <dbReference type="ARBA" id="ARBA00023136"/>
    </source>
</evidence>
<dbReference type="WBParaSite" id="OFLC_0000509901-mRNA-1">
    <property type="protein sequence ID" value="OFLC_0000509901-mRNA-1"/>
    <property type="gene ID" value="OFLC_0000509901"/>
</dbReference>
<dbReference type="STRING" id="387005.A0A183HC88"/>
<keyword evidence="2" id="KW-0812">Transmembrane</keyword>
<comment type="subcellular location">
    <subcellularLocation>
        <location evidence="1">Membrane</location>
        <topology evidence="1">Single-pass membrane protein</topology>
    </subcellularLocation>
</comment>
<evidence type="ECO:0000313" key="15">
    <source>
        <dbReference type="Proteomes" id="UP000267606"/>
    </source>
</evidence>
<protein>
    <submittedName>
        <fullName evidence="16">Fido domain-containing protein</fullName>
    </submittedName>
</protein>
<evidence type="ECO:0000256" key="5">
    <source>
        <dbReference type="ARBA" id="ARBA00022803"/>
    </source>
</evidence>
<name>A0A183HC88_9BILA</name>
<dbReference type="GO" id="GO:0016020">
    <property type="term" value="C:membrane"/>
    <property type="evidence" value="ECO:0007669"/>
    <property type="project" value="UniProtKB-SubCell"/>
</dbReference>
<feature type="binding site" evidence="10">
    <location>
        <begin position="180"/>
        <end position="181"/>
    </location>
    <ligand>
        <name>ATP</name>
        <dbReference type="ChEBI" id="CHEBI:30616"/>
    </ligand>
</feature>
<accession>A0A183HC88</accession>
<proteinExistence type="predicted"/>
<evidence type="ECO:0000256" key="6">
    <source>
        <dbReference type="ARBA" id="ARBA00022840"/>
    </source>
</evidence>
<dbReference type="AlphaFoldDB" id="A0A183HC88"/>
<dbReference type="InterPro" id="IPR040198">
    <property type="entry name" value="Fido_containing"/>
</dbReference>
<feature type="binding site" evidence="10">
    <location>
        <position position="188"/>
    </location>
    <ligand>
        <name>ATP</name>
        <dbReference type="ChEBI" id="CHEBI:30616"/>
    </ligand>
</feature>
<keyword evidence="3" id="KW-0677">Repeat</keyword>
<evidence type="ECO:0000259" key="13">
    <source>
        <dbReference type="PROSITE" id="PS51459"/>
    </source>
</evidence>
<evidence type="ECO:0000256" key="11">
    <source>
        <dbReference type="PIRSR" id="PIRSR640198-3"/>
    </source>
</evidence>
<dbReference type="PROSITE" id="PS51459">
    <property type="entry name" value="FIDO"/>
    <property type="match status" value="1"/>
</dbReference>
<evidence type="ECO:0000313" key="16">
    <source>
        <dbReference type="WBParaSite" id="OFLC_0000509901-mRNA-1"/>
    </source>
</evidence>
<dbReference type="InterPro" id="IPR036597">
    <property type="entry name" value="Fido-like_dom_sf"/>
</dbReference>
<evidence type="ECO:0000256" key="3">
    <source>
        <dbReference type="ARBA" id="ARBA00022737"/>
    </source>
</evidence>
<gene>
    <name evidence="14" type="ORF">OFLC_LOCUS5101</name>
</gene>
<dbReference type="Gene3D" id="1.10.3290.10">
    <property type="entry name" value="Fido-like domain"/>
    <property type="match status" value="1"/>
</dbReference>
<reference evidence="14 15" key="2">
    <citation type="submission" date="2018-11" db="EMBL/GenBank/DDBJ databases">
        <authorList>
            <consortium name="Pathogen Informatics"/>
        </authorList>
    </citation>
    <scope>NUCLEOTIDE SEQUENCE [LARGE SCALE GENOMIC DNA]</scope>
</reference>
<feature type="site" description="Important for autoinhibition of adenylyltransferase activity" evidence="11">
    <location>
        <position position="16"/>
    </location>
</feature>
<evidence type="ECO:0000256" key="7">
    <source>
        <dbReference type="ARBA" id="ARBA00022989"/>
    </source>
</evidence>
<evidence type="ECO:0000256" key="2">
    <source>
        <dbReference type="ARBA" id="ARBA00022692"/>
    </source>
</evidence>
<evidence type="ECO:0000256" key="10">
    <source>
        <dbReference type="PIRSR" id="PIRSR640198-2"/>
    </source>
</evidence>
<feature type="domain" description="Fido" evidence="13">
    <location>
        <begin position="66"/>
        <end position="201"/>
    </location>
</feature>
<feature type="active site" evidence="9">
    <location>
        <position position="144"/>
    </location>
</feature>
<evidence type="ECO:0000256" key="4">
    <source>
        <dbReference type="ARBA" id="ARBA00022741"/>
    </source>
</evidence>
<evidence type="ECO:0000256" key="9">
    <source>
        <dbReference type="PIRSR" id="PIRSR640198-1"/>
    </source>
</evidence>
<dbReference type="PANTHER" id="PTHR13504:SF34">
    <property type="entry name" value="PROTEIN ADENYLYLTRANSFERASE FICD"/>
    <property type="match status" value="1"/>
</dbReference>
<feature type="glycosylation site" description="N-linked (GlcNAc...) asparagine" evidence="12">
    <location>
        <position position="57"/>
    </location>
</feature>
<keyword evidence="5" id="KW-0802">TPR repeat</keyword>
<organism evidence="16">
    <name type="scientific">Onchocerca flexuosa</name>
    <dbReference type="NCBI Taxonomy" id="387005"/>
    <lineage>
        <taxon>Eukaryota</taxon>
        <taxon>Metazoa</taxon>
        <taxon>Ecdysozoa</taxon>
        <taxon>Nematoda</taxon>
        <taxon>Chromadorea</taxon>
        <taxon>Rhabditida</taxon>
        <taxon>Spirurina</taxon>
        <taxon>Spiruromorpha</taxon>
        <taxon>Filarioidea</taxon>
        <taxon>Onchocercidae</taxon>
        <taxon>Onchocerca</taxon>
    </lineage>
</organism>
<keyword evidence="8" id="KW-0472">Membrane</keyword>
<evidence type="ECO:0000256" key="12">
    <source>
        <dbReference type="PIRSR" id="PIRSR640198-4"/>
    </source>
</evidence>
<sequence length="243" mass="27194">MRESYFLHIYHTVAIEGNTMSLGQTRSILETRMAVAGKSIMEHNEILGMDAALRFINQSVVYVSYFTLQDILDIHSRVLGFVDPDAAGVFRKTQVFVGSFTPISADMIPGEMEEMVKWLNDDDSMLLDPIERAAIAHYKLVSIHPFIDGNGRTARLLMNLILMQSGFPPVIIPVEDRSDYYDTLTAANRGNLRPFIRFIARQTDATLQMYINSATTCDYREGSGKCSVSAAPKISTQQDESVP</sequence>
<feature type="binding site" evidence="10">
    <location>
        <begin position="148"/>
        <end position="155"/>
    </location>
    <ligand>
        <name>ATP</name>
        <dbReference type="ChEBI" id="CHEBI:30616"/>
    </ligand>
</feature>
<reference evidence="16" key="1">
    <citation type="submission" date="2016-06" db="UniProtKB">
        <authorList>
            <consortium name="WormBaseParasite"/>
        </authorList>
    </citation>
    <scope>IDENTIFICATION</scope>
</reference>
<dbReference type="SUPFAM" id="SSF140931">
    <property type="entry name" value="Fic-like"/>
    <property type="match status" value="1"/>
</dbReference>
<dbReference type="Pfam" id="PF02661">
    <property type="entry name" value="Fic"/>
    <property type="match status" value="1"/>
</dbReference>
<keyword evidence="4 10" id="KW-0547">Nucleotide-binding</keyword>
<dbReference type="Proteomes" id="UP000267606">
    <property type="component" value="Unassembled WGS sequence"/>
</dbReference>
<dbReference type="EMBL" id="UZAJ01004212">
    <property type="protein sequence ID" value="VDO42065.1"/>
    <property type="molecule type" value="Genomic_DNA"/>
</dbReference>
<keyword evidence="6 10" id="KW-0067">ATP-binding</keyword>
<evidence type="ECO:0000313" key="14">
    <source>
        <dbReference type="EMBL" id="VDO42065.1"/>
    </source>
</evidence>
<evidence type="ECO:0000256" key="1">
    <source>
        <dbReference type="ARBA" id="ARBA00004167"/>
    </source>
</evidence>
<dbReference type="PANTHER" id="PTHR13504">
    <property type="entry name" value="FIDO DOMAIN-CONTAINING PROTEIN DDB_G0283145"/>
    <property type="match status" value="1"/>
</dbReference>